<comment type="caution">
    <text evidence="1">The sequence shown here is derived from an EMBL/GenBank/DDBJ whole genome shotgun (WGS) entry which is preliminary data.</text>
</comment>
<evidence type="ECO:0008006" key="2">
    <source>
        <dbReference type="Google" id="ProtNLM"/>
    </source>
</evidence>
<accession>A0A0F9NQF4</accession>
<name>A0A0F9NQF4_9ZZZZ</name>
<dbReference type="EMBL" id="LAZR01003123">
    <property type="protein sequence ID" value="KKN21750.1"/>
    <property type="molecule type" value="Genomic_DNA"/>
</dbReference>
<sequence>MALDRQSRADPNVQTPIAVFVHVHYPDVWEEMAIWIERAIARPFHLVLTTSEEGNNLPIPGGTFLVSQRVITCTNRGRDIRPFLRALRAPIDYEIGLKLHTKRSAHRLDGADWGRMLVQSLLPDRRTTDQIVEQMSRDRRLVMVAPDGMLVSLDRWMQGNREPMNRTAERLGLDISMTGHQTPVFCAGSMFWFRREAFALLEASDLDPLFEEEVGQVDGTTAHALERLFAPIAEKSGGVITTMKGVVMSDTGMPSDHLRSLSRQLADQPNAFLRPLPRLIRWVFTIPGVRALYRAVPVSWRRLIRRWFRP</sequence>
<dbReference type="AlphaFoldDB" id="A0A0F9NQF4"/>
<dbReference type="Pfam" id="PF05045">
    <property type="entry name" value="RgpF"/>
    <property type="match status" value="1"/>
</dbReference>
<organism evidence="1">
    <name type="scientific">marine sediment metagenome</name>
    <dbReference type="NCBI Taxonomy" id="412755"/>
    <lineage>
        <taxon>unclassified sequences</taxon>
        <taxon>metagenomes</taxon>
        <taxon>ecological metagenomes</taxon>
    </lineage>
</organism>
<reference evidence="1" key="1">
    <citation type="journal article" date="2015" name="Nature">
        <title>Complex archaea that bridge the gap between prokaryotes and eukaryotes.</title>
        <authorList>
            <person name="Spang A."/>
            <person name="Saw J.H."/>
            <person name="Jorgensen S.L."/>
            <person name="Zaremba-Niedzwiedzka K."/>
            <person name="Martijn J."/>
            <person name="Lind A.E."/>
            <person name="van Eijk R."/>
            <person name="Schleper C."/>
            <person name="Guy L."/>
            <person name="Ettema T.J."/>
        </authorList>
    </citation>
    <scope>NUCLEOTIDE SEQUENCE</scope>
</reference>
<protein>
    <recommendedName>
        <fullName evidence="2">Rhamnan synthesis protein F</fullName>
    </recommendedName>
</protein>
<evidence type="ECO:0000313" key="1">
    <source>
        <dbReference type="EMBL" id="KKN21750.1"/>
    </source>
</evidence>
<proteinExistence type="predicted"/>
<gene>
    <name evidence="1" type="ORF">LCGC14_0922310</name>
</gene>
<dbReference type="InterPro" id="IPR007739">
    <property type="entry name" value="RgpF"/>
</dbReference>